<accession>A0A2S5A168</accession>
<comment type="caution">
    <text evidence="3">The sequence shown here is derived from an EMBL/GenBank/DDBJ whole genome shotgun (WGS) entry which is preliminary data.</text>
</comment>
<dbReference type="PANTHER" id="PTHR42852:SF13">
    <property type="entry name" value="PROTEIN DIPZ"/>
    <property type="match status" value="1"/>
</dbReference>
<dbReference type="GO" id="GO:0016209">
    <property type="term" value="F:antioxidant activity"/>
    <property type="evidence" value="ECO:0007669"/>
    <property type="project" value="InterPro"/>
</dbReference>
<dbReference type="InterPro" id="IPR000866">
    <property type="entry name" value="AhpC/TSA"/>
</dbReference>
<dbReference type="Proteomes" id="UP000236893">
    <property type="component" value="Unassembled WGS sequence"/>
</dbReference>
<evidence type="ECO:0000259" key="2">
    <source>
        <dbReference type="PROSITE" id="PS51352"/>
    </source>
</evidence>
<dbReference type="EMBL" id="PQVF01000007">
    <property type="protein sequence ID" value="POY36338.1"/>
    <property type="molecule type" value="Genomic_DNA"/>
</dbReference>
<dbReference type="PROSITE" id="PS00194">
    <property type="entry name" value="THIOREDOXIN_1"/>
    <property type="match status" value="1"/>
</dbReference>
<dbReference type="SUPFAM" id="SSF52833">
    <property type="entry name" value="Thioredoxin-like"/>
    <property type="match status" value="1"/>
</dbReference>
<dbReference type="Gene3D" id="3.40.30.10">
    <property type="entry name" value="Glutaredoxin"/>
    <property type="match status" value="1"/>
</dbReference>
<evidence type="ECO:0000313" key="4">
    <source>
        <dbReference type="Proteomes" id="UP000236893"/>
    </source>
</evidence>
<evidence type="ECO:0000313" key="3">
    <source>
        <dbReference type="EMBL" id="POY36338.1"/>
    </source>
</evidence>
<organism evidence="3 4">
    <name type="scientific">Solitalea longa</name>
    <dbReference type="NCBI Taxonomy" id="2079460"/>
    <lineage>
        <taxon>Bacteria</taxon>
        <taxon>Pseudomonadati</taxon>
        <taxon>Bacteroidota</taxon>
        <taxon>Sphingobacteriia</taxon>
        <taxon>Sphingobacteriales</taxon>
        <taxon>Sphingobacteriaceae</taxon>
        <taxon>Solitalea</taxon>
    </lineage>
</organism>
<protein>
    <recommendedName>
        <fullName evidence="2">Thioredoxin domain-containing protein</fullName>
    </recommendedName>
</protein>
<dbReference type="PANTHER" id="PTHR42852">
    <property type="entry name" value="THIOL:DISULFIDE INTERCHANGE PROTEIN DSBE"/>
    <property type="match status" value="1"/>
</dbReference>
<name>A0A2S5A168_9SPHI</name>
<proteinExistence type="predicted"/>
<dbReference type="Pfam" id="PF00578">
    <property type="entry name" value="AhpC-TSA"/>
    <property type="match status" value="1"/>
</dbReference>
<feature type="domain" description="Thioredoxin" evidence="2">
    <location>
        <begin position="88"/>
        <end position="227"/>
    </location>
</feature>
<dbReference type="AlphaFoldDB" id="A0A2S5A168"/>
<dbReference type="OrthoDB" id="9815205at2"/>
<reference evidence="3 4" key="1">
    <citation type="submission" date="2018-01" db="EMBL/GenBank/DDBJ databases">
        <authorList>
            <person name="Gaut B.S."/>
            <person name="Morton B.R."/>
            <person name="Clegg M.T."/>
            <person name="Duvall M.R."/>
        </authorList>
    </citation>
    <scope>NUCLEOTIDE SEQUENCE [LARGE SCALE GENOMIC DNA]</scope>
    <source>
        <strain evidence="3 4">HR-AV</strain>
    </source>
</reference>
<dbReference type="InterPro" id="IPR050553">
    <property type="entry name" value="Thioredoxin_ResA/DsbE_sf"/>
</dbReference>
<dbReference type="PROSITE" id="PS51352">
    <property type="entry name" value="THIOREDOXIN_2"/>
    <property type="match status" value="1"/>
</dbReference>
<sequence>MKKLLVFLWLLPLLSCGQQPKKAGIMILSEDNKAISYEEMSYLLLTGDYKMVNVKNDSGEFSEIRLLKTTSAEKEASLNSLISPNRFFKKGEPVPNIKFTTIEGKSLSFEQLKGKVVVVNFWFTTCAPCLKEMPDLNELFEKYRSNENVVFLAFSTDKKETVQQFLTKKTFNYQQVAGMEQQLEDLEIGTFPTNLIITPEGKTEFIVGGYFPPIKSILEYWIERELMGVKK</sequence>
<dbReference type="RefSeq" id="WP_103789256.1">
    <property type="nucleotide sequence ID" value="NZ_PQVF01000007.1"/>
</dbReference>
<dbReference type="CDD" id="cd02966">
    <property type="entry name" value="TlpA_like_family"/>
    <property type="match status" value="1"/>
</dbReference>
<dbReference type="InterPro" id="IPR036249">
    <property type="entry name" value="Thioredoxin-like_sf"/>
</dbReference>
<evidence type="ECO:0000256" key="1">
    <source>
        <dbReference type="ARBA" id="ARBA00023284"/>
    </source>
</evidence>
<keyword evidence="4" id="KW-1185">Reference proteome</keyword>
<dbReference type="InterPro" id="IPR017937">
    <property type="entry name" value="Thioredoxin_CS"/>
</dbReference>
<dbReference type="InterPro" id="IPR013766">
    <property type="entry name" value="Thioredoxin_domain"/>
</dbReference>
<gene>
    <name evidence="3" type="ORF">C3K47_11360</name>
</gene>
<keyword evidence="1" id="KW-0676">Redox-active center</keyword>
<dbReference type="GO" id="GO:0016491">
    <property type="term" value="F:oxidoreductase activity"/>
    <property type="evidence" value="ECO:0007669"/>
    <property type="project" value="InterPro"/>
</dbReference>